<name>A0ABW5BFI0_9PROT</name>
<accession>A0ABW5BFI0</accession>
<dbReference type="InterPro" id="IPR036909">
    <property type="entry name" value="Cyt_c-like_dom_sf"/>
</dbReference>
<dbReference type="PROSITE" id="PS51007">
    <property type="entry name" value="CYTC"/>
    <property type="match status" value="1"/>
</dbReference>
<dbReference type="Proteomes" id="UP001597294">
    <property type="component" value="Unassembled WGS sequence"/>
</dbReference>
<evidence type="ECO:0000256" key="5">
    <source>
        <dbReference type="ARBA" id="ARBA00022723"/>
    </source>
</evidence>
<gene>
    <name evidence="13" type="ORF">ACFSKO_01580</name>
</gene>
<keyword evidence="8 10" id="KW-0472">Membrane</keyword>
<dbReference type="PROSITE" id="PS51257">
    <property type="entry name" value="PROKAR_LIPOPROTEIN"/>
    <property type="match status" value="1"/>
</dbReference>
<dbReference type="Gene3D" id="1.10.760.10">
    <property type="entry name" value="Cytochrome c-like domain"/>
    <property type="match status" value="1"/>
</dbReference>
<dbReference type="InterPro" id="IPR009056">
    <property type="entry name" value="Cyt_c-like_dom"/>
</dbReference>
<dbReference type="Pfam" id="PF02167">
    <property type="entry name" value="Cytochrom_C1"/>
    <property type="match status" value="1"/>
</dbReference>
<dbReference type="InterPro" id="IPR002326">
    <property type="entry name" value="Cyt_c1"/>
</dbReference>
<keyword evidence="6 10" id="KW-1133">Transmembrane helix</keyword>
<comment type="caution">
    <text evidence="13">The sequence shown here is derived from an EMBL/GenBank/DDBJ whole genome shotgun (WGS) entry which is preliminary data.</text>
</comment>
<evidence type="ECO:0000256" key="8">
    <source>
        <dbReference type="ARBA" id="ARBA00023136"/>
    </source>
</evidence>
<evidence type="ECO:0000256" key="6">
    <source>
        <dbReference type="ARBA" id="ARBA00022989"/>
    </source>
</evidence>
<dbReference type="PANTHER" id="PTHR10266:SF3">
    <property type="entry name" value="CYTOCHROME C1, HEME PROTEIN, MITOCHONDRIAL"/>
    <property type="match status" value="1"/>
</dbReference>
<feature type="domain" description="Cytochrome c" evidence="12">
    <location>
        <begin position="46"/>
        <end position="197"/>
    </location>
</feature>
<evidence type="ECO:0000256" key="4">
    <source>
        <dbReference type="ARBA" id="ARBA00022692"/>
    </source>
</evidence>
<dbReference type="PANTHER" id="PTHR10266">
    <property type="entry name" value="CYTOCHROME C1"/>
    <property type="match status" value="1"/>
</dbReference>
<keyword evidence="11" id="KW-0732">Signal</keyword>
<dbReference type="SUPFAM" id="SSF46626">
    <property type="entry name" value="Cytochrome c"/>
    <property type="match status" value="1"/>
</dbReference>
<keyword evidence="14" id="KW-1185">Reference proteome</keyword>
<keyword evidence="7 9" id="KW-0408">Iron</keyword>
<dbReference type="EMBL" id="JBHUII010000001">
    <property type="protein sequence ID" value="MFD2204279.1"/>
    <property type="molecule type" value="Genomic_DNA"/>
</dbReference>
<protein>
    <recommendedName>
        <fullName evidence="2">Cytochrome c1</fullName>
    </recommendedName>
</protein>
<evidence type="ECO:0000256" key="10">
    <source>
        <dbReference type="SAM" id="Phobius"/>
    </source>
</evidence>
<sequence>MKKILSGLFAVTFGCFTVPAFAAGDAVKLPSYDWSFEGVFGTYDKASMQRGLQVYKDVCSGCHSLDLVAMRNLLDLGYNVDEVKAFAADYTVEDGPNDEGEMFERAGKPSDHFPAPFANEKAAAASNGGKAPPDLSLMAKARVGGPSYIRALLTGYVDAPEDVDVGNLSYNTYFPGHLIGMAAPLSEDAVEYSDGTPASVDQMATDVSHFLMWAAEPKLEARKQTGIKVMIFLIIFTLVMYAAKRKVFAKVH</sequence>
<keyword evidence="3 9" id="KW-0349">Heme</keyword>
<evidence type="ECO:0000256" key="11">
    <source>
        <dbReference type="SAM" id="SignalP"/>
    </source>
</evidence>
<evidence type="ECO:0000256" key="9">
    <source>
        <dbReference type="PROSITE-ProRule" id="PRU00433"/>
    </source>
</evidence>
<evidence type="ECO:0000256" key="7">
    <source>
        <dbReference type="ARBA" id="ARBA00023004"/>
    </source>
</evidence>
<evidence type="ECO:0000313" key="14">
    <source>
        <dbReference type="Proteomes" id="UP001597294"/>
    </source>
</evidence>
<keyword evidence="4 10" id="KW-0812">Transmembrane</keyword>
<dbReference type="Gene3D" id="1.20.5.100">
    <property type="entry name" value="Cytochrome c1, transmembrane anchor, C-terminal"/>
    <property type="match status" value="1"/>
</dbReference>
<organism evidence="13 14">
    <name type="scientific">Kiloniella antarctica</name>
    <dbReference type="NCBI Taxonomy" id="1550907"/>
    <lineage>
        <taxon>Bacteria</taxon>
        <taxon>Pseudomonadati</taxon>
        <taxon>Pseudomonadota</taxon>
        <taxon>Alphaproteobacteria</taxon>
        <taxon>Rhodospirillales</taxon>
        <taxon>Kiloniellaceae</taxon>
        <taxon>Kiloniella</taxon>
    </lineage>
</organism>
<evidence type="ECO:0000256" key="2">
    <source>
        <dbReference type="ARBA" id="ARBA00016165"/>
    </source>
</evidence>
<feature type="chain" id="PRO_5045890677" description="Cytochrome c1" evidence="11">
    <location>
        <begin position="23"/>
        <end position="252"/>
    </location>
</feature>
<evidence type="ECO:0000259" key="12">
    <source>
        <dbReference type="PROSITE" id="PS51007"/>
    </source>
</evidence>
<feature type="transmembrane region" description="Helical" evidence="10">
    <location>
        <begin position="225"/>
        <end position="243"/>
    </location>
</feature>
<feature type="signal peptide" evidence="11">
    <location>
        <begin position="1"/>
        <end position="22"/>
    </location>
</feature>
<evidence type="ECO:0000256" key="3">
    <source>
        <dbReference type="ARBA" id="ARBA00022617"/>
    </source>
</evidence>
<evidence type="ECO:0000313" key="13">
    <source>
        <dbReference type="EMBL" id="MFD2204279.1"/>
    </source>
</evidence>
<comment type="subcellular location">
    <subcellularLocation>
        <location evidence="1">Membrane</location>
    </subcellularLocation>
</comment>
<keyword evidence="5 9" id="KW-0479">Metal-binding</keyword>
<dbReference type="RefSeq" id="WP_380247694.1">
    <property type="nucleotide sequence ID" value="NZ_JBHUII010000001.1"/>
</dbReference>
<proteinExistence type="predicted"/>
<reference evidence="14" key="1">
    <citation type="journal article" date="2019" name="Int. J. Syst. Evol. Microbiol.">
        <title>The Global Catalogue of Microorganisms (GCM) 10K type strain sequencing project: providing services to taxonomists for standard genome sequencing and annotation.</title>
        <authorList>
            <consortium name="The Broad Institute Genomics Platform"/>
            <consortium name="The Broad Institute Genome Sequencing Center for Infectious Disease"/>
            <person name="Wu L."/>
            <person name="Ma J."/>
        </authorList>
    </citation>
    <scope>NUCLEOTIDE SEQUENCE [LARGE SCALE GENOMIC DNA]</scope>
    <source>
        <strain evidence="14">CGMCC 4.7192</strain>
    </source>
</reference>
<dbReference type="PRINTS" id="PR00603">
    <property type="entry name" value="CYTOCHROMEC1"/>
</dbReference>
<evidence type="ECO:0000256" key="1">
    <source>
        <dbReference type="ARBA" id="ARBA00004370"/>
    </source>
</evidence>